<dbReference type="RefSeq" id="WP_015218763.1">
    <property type="nucleotide sequence ID" value="NZ_CP138348.1"/>
</dbReference>
<reference evidence="2" key="1">
    <citation type="submission" date="2023-11" db="EMBL/GenBank/DDBJ databases">
        <title>Genome sequence of Cyanobacterium aponinum BCRC AL20115.</title>
        <authorList>
            <person name="Chang H.-Y."/>
            <person name="Lin K.-M."/>
            <person name="Hsueh H.-T."/>
            <person name="Chu H.-A."/>
            <person name="Kuo C.-H."/>
        </authorList>
    </citation>
    <scope>NUCLEOTIDE SEQUENCE</scope>
    <source>
        <strain evidence="2">AL20115</strain>
    </source>
</reference>
<accession>A0AAF0ZE53</accession>
<dbReference type="AlphaFoldDB" id="A0AAF0ZE53"/>
<keyword evidence="1" id="KW-0472">Membrane</keyword>
<protein>
    <submittedName>
        <fullName evidence="2">Uncharacterized protein</fullName>
    </submittedName>
</protein>
<name>A0AAF0ZE53_9CHRO</name>
<evidence type="ECO:0000256" key="1">
    <source>
        <dbReference type="SAM" id="Phobius"/>
    </source>
</evidence>
<keyword evidence="1" id="KW-0812">Transmembrane</keyword>
<keyword evidence="1" id="KW-1133">Transmembrane helix</keyword>
<sequence length="127" mass="14097">MELIICFLAVVSAFTALIISVVGLVNAPTPILLAILVAGMMLTQKSIDKFTEPTVNLTEEKEKNRIEKVELNSSNSNNEKEKTIQSMVYRGSNYSRNSALDKLFSFKNKGVTQYRGAKTNHDGKEIV</sequence>
<proteinExistence type="predicted"/>
<dbReference type="EMBL" id="CP138348">
    <property type="protein sequence ID" value="WPF90243.1"/>
    <property type="molecule type" value="Genomic_DNA"/>
</dbReference>
<feature type="transmembrane region" description="Helical" evidence="1">
    <location>
        <begin position="25"/>
        <end position="43"/>
    </location>
</feature>
<gene>
    <name evidence="2" type="ORF">SAY89_08240</name>
</gene>
<evidence type="ECO:0000313" key="2">
    <source>
        <dbReference type="EMBL" id="WPF90243.1"/>
    </source>
</evidence>
<organism evidence="2">
    <name type="scientific">Cyanobacterium aponinum AL20115</name>
    <dbReference type="NCBI Taxonomy" id="3090662"/>
    <lineage>
        <taxon>Bacteria</taxon>
        <taxon>Bacillati</taxon>
        <taxon>Cyanobacteriota</taxon>
        <taxon>Cyanophyceae</taxon>
        <taxon>Oscillatoriophycideae</taxon>
        <taxon>Chroococcales</taxon>
        <taxon>Geminocystaceae</taxon>
        <taxon>Cyanobacterium</taxon>
    </lineage>
</organism>